<organism evidence="1 2">
    <name type="scientific">Algoriphagus taiwanensis</name>
    <dbReference type="NCBI Taxonomy" id="1445656"/>
    <lineage>
        <taxon>Bacteria</taxon>
        <taxon>Pseudomonadati</taxon>
        <taxon>Bacteroidota</taxon>
        <taxon>Cytophagia</taxon>
        <taxon>Cytophagales</taxon>
        <taxon>Cyclobacteriaceae</taxon>
        <taxon>Algoriphagus</taxon>
    </lineage>
</organism>
<dbReference type="EMBL" id="BTPE01000004">
    <property type="protein sequence ID" value="GMQ33120.1"/>
    <property type="molecule type" value="Genomic_DNA"/>
</dbReference>
<keyword evidence="2" id="KW-1185">Reference proteome</keyword>
<evidence type="ECO:0000313" key="1">
    <source>
        <dbReference type="EMBL" id="GMQ33120.1"/>
    </source>
</evidence>
<accession>A0ABQ6Q0L1</accession>
<evidence type="ECO:0000313" key="2">
    <source>
        <dbReference type="Proteomes" id="UP001307705"/>
    </source>
</evidence>
<name>A0ABQ6Q0L1_9BACT</name>
<dbReference type="RefSeq" id="WP_338227896.1">
    <property type="nucleotide sequence ID" value="NZ_BTPE01000004.1"/>
</dbReference>
<sequence length="136" mass="16099">MNSTPKYRSPDGKHKLSFILEGEIRYGPSYYKLELNGKPIKNRIFGFVNLWHPESRFLALQEWLTTDYQEGPITSLTIIDLKEMLIANISTLQKGFISPIKFEEDVILYQKDYSFGQKREFEMDLRTVKNWQKMIL</sequence>
<dbReference type="Proteomes" id="UP001307705">
    <property type="component" value="Unassembled WGS sequence"/>
</dbReference>
<reference evidence="1 2" key="1">
    <citation type="submission" date="2023-08" db="EMBL/GenBank/DDBJ databases">
        <title>Draft genome sequence of Algoriphagus taiwanensis.</title>
        <authorList>
            <person name="Takatani N."/>
            <person name="Hosokawa M."/>
            <person name="Sawabe T."/>
        </authorList>
    </citation>
    <scope>NUCLEOTIDE SEQUENCE [LARGE SCALE GENOMIC DNA]</scope>
    <source>
        <strain evidence="1 2">JCM 19755</strain>
    </source>
</reference>
<proteinExistence type="predicted"/>
<protein>
    <submittedName>
        <fullName evidence="1">Uncharacterized protein</fullName>
    </submittedName>
</protein>
<gene>
    <name evidence="1" type="ORF">Ataiwa_13920</name>
</gene>
<comment type="caution">
    <text evidence="1">The sequence shown here is derived from an EMBL/GenBank/DDBJ whole genome shotgun (WGS) entry which is preliminary data.</text>
</comment>